<reference evidence="9" key="1">
    <citation type="journal article" date="2014" name="Proc. Natl. Acad. Sci. U.S.A.">
        <title>Extensive sampling of basidiomycete genomes demonstrates inadequacy of the white-rot/brown-rot paradigm for wood decay fungi.</title>
        <authorList>
            <person name="Riley R."/>
            <person name="Salamov A.A."/>
            <person name="Brown D.W."/>
            <person name="Nagy L.G."/>
            <person name="Floudas D."/>
            <person name="Held B.W."/>
            <person name="Levasseur A."/>
            <person name="Lombard V."/>
            <person name="Morin E."/>
            <person name="Otillar R."/>
            <person name="Lindquist E.A."/>
            <person name="Sun H."/>
            <person name="LaButti K.M."/>
            <person name="Schmutz J."/>
            <person name="Jabbour D."/>
            <person name="Luo H."/>
            <person name="Baker S.E."/>
            <person name="Pisabarro A.G."/>
            <person name="Walton J.D."/>
            <person name="Blanchette R.A."/>
            <person name="Henrissat B."/>
            <person name="Martin F."/>
            <person name="Cullen D."/>
            <person name="Hibbett D.S."/>
            <person name="Grigoriev I.V."/>
        </authorList>
    </citation>
    <scope>NUCLEOTIDE SEQUENCE [LARGE SCALE GENOMIC DNA]</scope>
    <source>
        <strain evidence="9">FD-172 SS1</strain>
    </source>
</reference>
<dbReference type="Proteomes" id="UP000027195">
    <property type="component" value="Unassembled WGS sequence"/>
</dbReference>
<feature type="domain" description="HAT C-terminal dimerisation" evidence="7">
    <location>
        <begin position="229"/>
        <end position="297"/>
    </location>
</feature>
<proteinExistence type="predicted"/>
<keyword evidence="3" id="KW-0863">Zinc-finger</keyword>
<dbReference type="SUPFAM" id="SSF53098">
    <property type="entry name" value="Ribonuclease H-like"/>
    <property type="match status" value="1"/>
</dbReference>
<dbReference type="GO" id="GO:0046983">
    <property type="term" value="F:protein dimerization activity"/>
    <property type="evidence" value="ECO:0007669"/>
    <property type="project" value="InterPro"/>
</dbReference>
<feature type="region of interest" description="Disordered" evidence="6">
    <location>
        <begin position="326"/>
        <end position="367"/>
    </location>
</feature>
<evidence type="ECO:0000313" key="9">
    <source>
        <dbReference type="Proteomes" id="UP000027195"/>
    </source>
</evidence>
<evidence type="ECO:0000256" key="2">
    <source>
        <dbReference type="ARBA" id="ARBA00022723"/>
    </source>
</evidence>
<organism evidence="8 9">
    <name type="scientific">Botryobasidium botryosum (strain FD-172 SS1)</name>
    <dbReference type="NCBI Taxonomy" id="930990"/>
    <lineage>
        <taxon>Eukaryota</taxon>
        <taxon>Fungi</taxon>
        <taxon>Dikarya</taxon>
        <taxon>Basidiomycota</taxon>
        <taxon>Agaricomycotina</taxon>
        <taxon>Agaricomycetes</taxon>
        <taxon>Cantharellales</taxon>
        <taxon>Botryobasidiaceae</taxon>
        <taxon>Botryobasidium</taxon>
    </lineage>
</organism>
<keyword evidence="5" id="KW-0539">Nucleus</keyword>
<dbReference type="PANTHER" id="PTHR46481">
    <property type="entry name" value="ZINC FINGER BED DOMAIN-CONTAINING PROTEIN 4"/>
    <property type="match status" value="1"/>
</dbReference>
<dbReference type="PANTHER" id="PTHR46481:SF10">
    <property type="entry name" value="ZINC FINGER BED DOMAIN-CONTAINING PROTEIN 39"/>
    <property type="match status" value="1"/>
</dbReference>
<keyword evidence="4" id="KW-0862">Zinc</keyword>
<dbReference type="InterPro" id="IPR012337">
    <property type="entry name" value="RNaseH-like_sf"/>
</dbReference>
<evidence type="ECO:0000259" key="7">
    <source>
        <dbReference type="Pfam" id="PF05699"/>
    </source>
</evidence>
<dbReference type="EMBL" id="KL198122">
    <property type="protein sequence ID" value="KDQ06828.1"/>
    <property type="molecule type" value="Genomic_DNA"/>
</dbReference>
<dbReference type="GO" id="GO:0005634">
    <property type="term" value="C:nucleus"/>
    <property type="evidence" value="ECO:0007669"/>
    <property type="project" value="UniProtKB-SubCell"/>
</dbReference>
<evidence type="ECO:0000256" key="1">
    <source>
        <dbReference type="ARBA" id="ARBA00004123"/>
    </source>
</evidence>
<keyword evidence="2" id="KW-0479">Metal-binding</keyword>
<evidence type="ECO:0000256" key="5">
    <source>
        <dbReference type="ARBA" id="ARBA00023242"/>
    </source>
</evidence>
<evidence type="ECO:0000256" key="3">
    <source>
        <dbReference type="ARBA" id="ARBA00022771"/>
    </source>
</evidence>
<dbReference type="HOGENOM" id="CLU_009123_4_3_1"/>
<sequence length="367" mass="41250">METDRKVPGLKPEHFRLASRKLKINSLKDECKRTKVDFHVLERNVATYWNSTVVMLDSTFKLRSPVDNLCDCEPGLAKYKLTKFKWEVVMQLQPMLVVIPLIGALHNSLVNVAADTSKYQAIHHAAQRGIAALNKYYSLTDESYLLQFVLLLHPTFKVEYMQDQEWEQDWIDQAVTLLCKTWQTRYAPTPSTATPSASAASMPAADLYNFNRYRKQKRSAAVSTAGNQLETYLSEPVLNIEDPLAYRHEKQLSGACPELMQMVLDYLTIPATSVDVEQAFSFGCQTVSLYCHSLSKNTIRTSIVFSNQCKEGLVKDEELVTLLQNKASQAERRSKGGSSGGQGNGDEGDEGDDGDEMDLDAEWTVID</sequence>
<dbReference type="InterPro" id="IPR052035">
    <property type="entry name" value="ZnF_BED_domain_contain"/>
</dbReference>
<dbReference type="InterPro" id="IPR008906">
    <property type="entry name" value="HATC_C_dom"/>
</dbReference>
<dbReference type="AlphaFoldDB" id="A0A067LU82"/>
<evidence type="ECO:0000313" key="8">
    <source>
        <dbReference type="EMBL" id="KDQ06828.1"/>
    </source>
</evidence>
<protein>
    <recommendedName>
        <fullName evidence="7">HAT C-terminal dimerisation domain-containing protein</fullName>
    </recommendedName>
</protein>
<dbReference type="OrthoDB" id="1715602at2759"/>
<gene>
    <name evidence="8" type="ORF">BOTBODRAFT_181234</name>
</gene>
<feature type="compositionally biased region" description="Acidic residues" evidence="6">
    <location>
        <begin position="346"/>
        <end position="361"/>
    </location>
</feature>
<comment type="subcellular location">
    <subcellularLocation>
        <location evidence="1">Nucleus</location>
    </subcellularLocation>
</comment>
<accession>A0A067LU82</accession>
<keyword evidence="9" id="KW-1185">Reference proteome</keyword>
<dbReference type="GO" id="GO:0008270">
    <property type="term" value="F:zinc ion binding"/>
    <property type="evidence" value="ECO:0007669"/>
    <property type="project" value="UniProtKB-KW"/>
</dbReference>
<evidence type="ECO:0000256" key="6">
    <source>
        <dbReference type="SAM" id="MobiDB-lite"/>
    </source>
</evidence>
<evidence type="ECO:0000256" key="4">
    <source>
        <dbReference type="ARBA" id="ARBA00022833"/>
    </source>
</evidence>
<dbReference type="InParanoid" id="A0A067LU82"/>
<dbReference type="Pfam" id="PF05699">
    <property type="entry name" value="Dimer_Tnp_hAT"/>
    <property type="match status" value="1"/>
</dbReference>
<name>A0A067LU82_BOTB1</name>